<dbReference type="EMBL" id="PHWZ01000096">
    <property type="protein sequence ID" value="TEY71306.1"/>
    <property type="molecule type" value="Genomic_DNA"/>
</dbReference>
<dbReference type="AlphaFoldDB" id="A0A4Y8D8P6"/>
<gene>
    <name evidence="2" type="ORF">BOTCAL_0096g00230</name>
</gene>
<accession>A0A4Y8D8P6</accession>
<proteinExistence type="predicted"/>
<dbReference type="Proteomes" id="UP000297299">
    <property type="component" value="Unassembled WGS sequence"/>
</dbReference>
<protein>
    <submittedName>
        <fullName evidence="2">Uncharacterized protein</fullName>
    </submittedName>
</protein>
<name>A0A4Y8D8P6_9HELO</name>
<evidence type="ECO:0000313" key="2">
    <source>
        <dbReference type="EMBL" id="TEY71306.1"/>
    </source>
</evidence>
<keyword evidence="3" id="KW-1185">Reference proteome</keyword>
<evidence type="ECO:0000313" key="3">
    <source>
        <dbReference type="Proteomes" id="UP000297299"/>
    </source>
</evidence>
<sequence>MFQAPIELSFLISRSQISPPGVEGEEVARSGVEWERMRRWQNTVKKFSTRTDIFAINPANKLRYPTRKQVRTECFHAHGCDEDLSCERETDVGGVGCPDDTKSAGYDAGKGKAECHAGHEEFLAATKVYLEERHVDDGGEEEEEHEDCGDGCVDWVSGLVLGRQKGDGVAETGGGEEGSDEGEKG</sequence>
<evidence type="ECO:0000256" key="1">
    <source>
        <dbReference type="SAM" id="MobiDB-lite"/>
    </source>
</evidence>
<reference evidence="2 3" key="1">
    <citation type="submission" date="2017-11" db="EMBL/GenBank/DDBJ databases">
        <title>Comparative genomics of Botrytis spp.</title>
        <authorList>
            <person name="Valero-Jimenez C.A."/>
            <person name="Tapia P."/>
            <person name="Veloso J."/>
            <person name="Silva-Moreno E."/>
            <person name="Staats M."/>
            <person name="Valdes J.H."/>
            <person name="Van Kan J.A.L."/>
        </authorList>
    </citation>
    <scope>NUCLEOTIDE SEQUENCE [LARGE SCALE GENOMIC DNA]</scope>
    <source>
        <strain evidence="2 3">MUCL2830</strain>
    </source>
</reference>
<feature type="region of interest" description="Disordered" evidence="1">
    <location>
        <begin position="163"/>
        <end position="185"/>
    </location>
</feature>
<comment type="caution">
    <text evidence="2">The sequence shown here is derived from an EMBL/GenBank/DDBJ whole genome shotgun (WGS) entry which is preliminary data.</text>
</comment>
<organism evidence="2 3">
    <name type="scientific">Botryotinia calthae</name>
    <dbReference type="NCBI Taxonomy" id="38488"/>
    <lineage>
        <taxon>Eukaryota</taxon>
        <taxon>Fungi</taxon>
        <taxon>Dikarya</taxon>
        <taxon>Ascomycota</taxon>
        <taxon>Pezizomycotina</taxon>
        <taxon>Leotiomycetes</taxon>
        <taxon>Helotiales</taxon>
        <taxon>Sclerotiniaceae</taxon>
        <taxon>Botryotinia</taxon>
    </lineage>
</organism>